<reference evidence="3" key="1">
    <citation type="journal article" date="2013" name="Stand. Genomic Sci.">
        <title>Complete genome sequence of Desulfocapsa sulfexigens, a marine deltaproteobacterium specialized in disproportionating inorganic sulfur compounds.</title>
        <authorList>
            <person name="Finster K.W."/>
            <person name="Kjeldsen K.U."/>
            <person name="Kube M."/>
            <person name="Reinhardt R."/>
            <person name="Mussmann M."/>
            <person name="Amann R."/>
            <person name="Schreiber L."/>
        </authorList>
    </citation>
    <scope>NUCLEOTIDE SEQUENCE [LARGE SCALE GENOMIC DNA]</scope>
    <source>
        <strain evidence="3">DSM 10523 / SB164P1</strain>
    </source>
</reference>
<dbReference type="InterPro" id="IPR010388">
    <property type="entry name" value="Anaerobic_Co-chelatase"/>
</dbReference>
<accession>M1P301</accession>
<dbReference type="OrthoDB" id="9770331at2"/>
<dbReference type="STRING" id="1167006.UWK_01297"/>
<proteinExistence type="predicted"/>
<protein>
    <submittedName>
        <fullName evidence="2">Cobalamin biosynthesis protein CbiK, Co2+ chelatase</fullName>
    </submittedName>
</protein>
<evidence type="ECO:0000313" key="2">
    <source>
        <dbReference type="EMBL" id="AGF77858.1"/>
    </source>
</evidence>
<feature type="signal peptide" evidence="1">
    <location>
        <begin position="1"/>
        <end position="26"/>
    </location>
</feature>
<dbReference type="Pfam" id="PF06180">
    <property type="entry name" value="CbiK"/>
    <property type="match status" value="1"/>
</dbReference>
<dbReference type="GO" id="GO:0016852">
    <property type="term" value="F:sirohydrochlorin cobaltochelatase activity"/>
    <property type="evidence" value="ECO:0007669"/>
    <property type="project" value="InterPro"/>
</dbReference>
<sequence length="330" mass="36724">MFNNVQRILIFGIMLTVMLAAANVTASGNKTRNSNDTAIVIASFGTTVPSAITAIINIIDKTKAAYPNTEVRVTFTSNIIRSVWKERQVEAQRWLDEGIPKEILFVKNIISTIGDLREEGYRNIIVQPTHMFYMEQSQDLQSYIDALASIKTTKEKWRPFDTLVMGRPALGMPGDRYSYHTDVATAVATLAGDAELAKKEDAILLYMGHGNDHWSTGIYAETQKKMREVYPEVHTFIGVVEGTPSLNDFLDHLQYAKTKKIILKPFMIVAGDHAKNDMAGPETDSWMSILSKEGYEVKPVMEGLGSNDAFAALFVSHIKDVADDNGLLLQ</sequence>
<organism evidence="2 3">
    <name type="scientific">Desulfocapsa sulfexigens (strain DSM 10523 / SB164P1)</name>
    <dbReference type="NCBI Taxonomy" id="1167006"/>
    <lineage>
        <taxon>Bacteria</taxon>
        <taxon>Pseudomonadati</taxon>
        <taxon>Thermodesulfobacteriota</taxon>
        <taxon>Desulfobulbia</taxon>
        <taxon>Desulfobulbales</taxon>
        <taxon>Desulfocapsaceae</taxon>
        <taxon>Desulfocapsa</taxon>
    </lineage>
</organism>
<dbReference type="GO" id="GO:0019251">
    <property type="term" value="P:anaerobic cobalamin biosynthetic process"/>
    <property type="evidence" value="ECO:0007669"/>
    <property type="project" value="InterPro"/>
</dbReference>
<gene>
    <name evidence="2" type="ordered locus">UWK_01297</name>
</gene>
<dbReference type="KEGG" id="dsf:UWK_01297"/>
<dbReference type="Proteomes" id="UP000011721">
    <property type="component" value="Chromosome"/>
</dbReference>
<keyword evidence="1" id="KW-0732">Signal</keyword>
<dbReference type="HOGENOM" id="CLU_036584_1_1_7"/>
<dbReference type="PATRIC" id="fig|1167006.5.peg.1428"/>
<dbReference type="EMBL" id="CP003985">
    <property type="protein sequence ID" value="AGF77858.1"/>
    <property type="molecule type" value="Genomic_DNA"/>
</dbReference>
<dbReference type="eggNOG" id="COG4822">
    <property type="taxonomic scope" value="Bacteria"/>
</dbReference>
<dbReference type="RefSeq" id="WP_015403550.1">
    <property type="nucleotide sequence ID" value="NC_020304.1"/>
</dbReference>
<feature type="chain" id="PRO_5004016052" evidence="1">
    <location>
        <begin position="27"/>
        <end position="330"/>
    </location>
</feature>
<evidence type="ECO:0000313" key="3">
    <source>
        <dbReference type="Proteomes" id="UP000011721"/>
    </source>
</evidence>
<evidence type="ECO:0000256" key="1">
    <source>
        <dbReference type="SAM" id="SignalP"/>
    </source>
</evidence>
<dbReference type="SUPFAM" id="SSF53800">
    <property type="entry name" value="Chelatase"/>
    <property type="match status" value="1"/>
</dbReference>
<dbReference type="Gene3D" id="3.40.50.1400">
    <property type="match status" value="2"/>
</dbReference>
<name>M1P301_DESSD</name>
<dbReference type="AlphaFoldDB" id="M1P301"/>
<keyword evidence="3" id="KW-1185">Reference proteome</keyword>
<dbReference type="CDD" id="cd03413">
    <property type="entry name" value="CbiK_C"/>
    <property type="match status" value="1"/>
</dbReference>